<gene>
    <name evidence="3" type="ORF">SM436_06555</name>
</gene>
<dbReference type="InterPro" id="IPR045851">
    <property type="entry name" value="AMP-bd_C_sf"/>
</dbReference>
<dbReference type="Gene3D" id="3.40.50.12780">
    <property type="entry name" value="N-terminal domain of ligase-like"/>
    <property type="match status" value="1"/>
</dbReference>
<dbReference type="PANTHER" id="PTHR43767">
    <property type="entry name" value="LONG-CHAIN-FATTY-ACID--COA LIGASE"/>
    <property type="match status" value="1"/>
</dbReference>
<dbReference type="Pfam" id="PF13193">
    <property type="entry name" value="AMP-binding_C"/>
    <property type="match status" value="1"/>
</dbReference>
<accession>A0ABV4QUI9</accession>
<dbReference type="SUPFAM" id="SSF56801">
    <property type="entry name" value="Acetyl-CoA synthetase-like"/>
    <property type="match status" value="1"/>
</dbReference>
<comment type="caution">
    <text evidence="3">The sequence shown here is derived from an EMBL/GenBank/DDBJ whole genome shotgun (WGS) entry which is preliminary data.</text>
</comment>
<protein>
    <submittedName>
        <fullName evidence="3">AMP-binding protein</fullName>
    </submittedName>
</protein>
<evidence type="ECO:0000259" key="2">
    <source>
        <dbReference type="Pfam" id="PF13193"/>
    </source>
</evidence>
<dbReference type="InterPro" id="IPR050237">
    <property type="entry name" value="ATP-dep_AMP-bd_enzyme"/>
</dbReference>
<dbReference type="RefSeq" id="WP_371939745.1">
    <property type="nucleotide sequence ID" value="NZ_JAXCEH010000003.1"/>
</dbReference>
<proteinExistence type="predicted"/>
<dbReference type="InterPro" id="IPR025110">
    <property type="entry name" value="AMP-bd_C"/>
</dbReference>
<dbReference type="InterPro" id="IPR000873">
    <property type="entry name" value="AMP-dep_synth/lig_dom"/>
</dbReference>
<sequence length="535" mass="56692">MKPSFEGSLPPLAERTVLHVLRGHAERHPDRPAIAGPGVELSYGRLLDEAAALAGALRAYGIRPGDRVLLMLDNHVDAVVAWLGLTCAGAVEVPVNTAFDGGFLDHVVHDSGGVAAIAEEHHLDRLSAADGGRLRGRVITRAPAKAGLYGTGPSRFGLPDGEPTVADARPWDIAAIFYTSGTTGPSKGVLVPHAQAYGYASPVYVGAVEPDDTSYVALPLFHVGGQLWGVYNALIAGARAYLTPRFSASGFWAEVARSGSTFAVLTGAMARFLEARPPGPLDRTSGLRAVCLAPVPADADAFCERFGVTYCSGYGSTEAATPLAAPHGVSGAGGIGWVRPGFDALVVDEHDMPVPDGQIGELIVRPHEPWTMFQGYAGRPEATAEAWRNSYFHTGDAVRRTPGGEFFLVDRISDSIRRRGENISSVEVEAEANTHPRVVEAAAIGVPSEHSEEEVLLLVVPHPEGPPDPAELFRYVADGLPYFAVPRFIAFVPELPRSASNKIKKGPLRAAGVPDDAWDAELNGLRATRRGVIAI</sequence>
<dbReference type="InterPro" id="IPR042099">
    <property type="entry name" value="ANL_N_sf"/>
</dbReference>
<dbReference type="Proteomes" id="UP001569904">
    <property type="component" value="Unassembled WGS sequence"/>
</dbReference>
<feature type="domain" description="AMP-dependent synthetase/ligase" evidence="1">
    <location>
        <begin position="23"/>
        <end position="376"/>
    </location>
</feature>
<reference evidence="3 4" key="1">
    <citation type="submission" date="2023-11" db="EMBL/GenBank/DDBJ databases">
        <title>Actinomadura monticuli sp. nov., isolated from volcanic ash.</title>
        <authorList>
            <person name="Lee S.D."/>
            <person name="Yang H."/>
            <person name="Kim I.S."/>
        </authorList>
    </citation>
    <scope>NUCLEOTIDE SEQUENCE [LARGE SCALE GENOMIC DNA]</scope>
    <source>
        <strain evidence="3 4">DSM 45346</strain>
    </source>
</reference>
<dbReference type="PROSITE" id="PS00455">
    <property type="entry name" value="AMP_BINDING"/>
    <property type="match status" value="1"/>
</dbReference>
<name>A0ABV4QUI9_9ACTN</name>
<feature type="domain" description="AMP-binding enzyme C-terminal" evidence="2">
    <location>
        <begin position="427"/>
        <end position="502"/>
    </location>
</feature>
<dbReference type="Gene3D" id="3.30.300.30">
    <property type="match status" value="1"/>
</dbReference>
<evidence type="ECO:0000313" key="3">
    <source>
        <dbReference type="EMBL" id="MFA1553348.1"/>
    </source>
</evidence>
<evidence type="ECO:0000313" key="4">
    <source>
        <dbReference type="Proteomes" id="UP001569904"/>
    </source>
</evidence>
<dbReference type="Pfam" id="PF00501">
    <property type="entry name" value="AMP-binding"/>
    <property type="match status" value="1"/>
</dbReference>
<evidence type="ECO:0000259" key="1">
    <source>
        <dbReference type="Pfam" id="PF00501"/>
    </source>
</evidence>
<keyword evidence="4" id="KW-1185">Reference proteome</keyword>
<organism evidence="3 4">
    <name type="scientific">Actinomadura chokoriensis</name>
    <dbReference type="NCBI Taxonomy" id="454156"/>
    <lineage>
        <taxon>Bacteria</taxon>
        <taxon>Bacillati</taxon>
        <taxon>Actinomycetota</taxon>
        <taxon>Actinomycetes</taxon>
        <taxon>Streptosporangiales</taxon>
        <taxon>Thermomonosporaceae</taxon>
        <taxon>Actinomadura</taxon>
    </lineage>
</organism>
<dbReference type="PANTHER" id="PTHR43767:SF1">
    <property type="entry name" value="NONRIBOSOMAL PEPTIDE SYNTHASE PES1 (EUROFUNG)-RELATED"/>
    <property type="match status" value="1"/>
</dbReference>
<dbReference type="InterPro" id="IPR020845">
    <property type="entry name" value="AMP-binding_CS"/>
</dbReference>
<dbReference type="EMBL" id="JAXCEH010000003">
    <property type="protein sequence ID" value="MFA1553348.1"/>
    <property type="molecule type" value="Genomic_DNA"/>
</dbReference>